<evidence type="ECO:0000256" key="3">
    <source>
        <dbReference type="ARBA" id="ARBA00008636"/>
    </source>
</evidence>
<dbReference type="InterPro" id="IPR005131">
    <property type="entry name" value="Ser_deHydtase_bsu"/>
</dbReference>
<dbReference type="PANTHER" id="PTHR30182">
    <property type="entry name" value="L-SERINE DEHYDRATASE"/>
    <property type="match status" value="1"/>
</dbReference>
<dbReference type="Gene3D" id="3.30.1330.90">
    <property type="entry name" value="D-3-phosphoglycerate dehydrogenase, domain 3"/>
    <property type="match status" value="1"/>
</dbReference>
<dbReference type="SUPFAM" id="SSF55021">
    <property type="entry name" value="ACT-like"/>
    <property type="match status" value="1"/>
</dbReference>
<accession>A0A921IID6</accession>
<comment type="cofactor">
    <cofactor evidence="1 12">
        <name>[4Fe-4S] cluster</name>
        <dbReference type="ChEBI" id="CHEBI:49883"/>
    </cofactor>
</comment>
<evidence type="ECO:0000256" key="1">
    <source>
        <dbReference type="ARBA" id="ARBA00001966"/>
    </source>
</evidence>
<dbReference type="InterPro" id="IPR045865">
    <property type="entry name" value="ACT-like_dom_sf"/>
</dbReference>
<comment type="caution">
    <text evidence="14">The sequence shown here is derived from an EMBL/GenBank/DDBJ whole genome shotgun (WGS) entry which is preliminary data.</text>
</comment>
<dbReference type="CDD" id="cd04879">
    <property type="entry name" value="ACT_3PGDH-like"/>
    <property type="match status" value="1"/>
</dbReference>
<evidence type="ECO:0000313" key="15">
    <source>
        <dbReference type="Proteomes" id="UP000782880"/>
    </source>
</evidence>
<evidence type="ECO:0000256" key="9">
    <source>
        <dbReference type="ARBA" id="ARBA00023239"/>
    </source>
</evidence>
<evidence type="ECO:0000256" key="12">
    <source>
        <dbReference type="RuleBase" id="RU366059"/>
    </source>
</evidence>
<dbReference type="SUPFAM" id="SSF143548">
    <property type="entry name" value="Serine metabolism enzymes domain"/>
    <property type="match status" value="1"/>
</dbReference>
<reference evidence="14" key="2">
    <citation type="submission" date="2021-09" db="EMBL/GenBank/DDBJ databases">
        <authorList>
            <person name="Gilroy R."/>
        </authorList>
    </citation>
    <scope>NUCLEOTIDE SEQUENCE</scope>
    <source>
        <strain evidence="14">ChiBcec21-2208</strain>
    </source>
</reference>
<dbReference type="PANTHER" id="PTHR30182:SF12">
    <property type="entry name" value="L-SERINE DEHYDRATASE, BETA CHAIN-RELATED"/>
    <property type="match status" value="1"/>
</dbReference>
<keyword evidence="9 11" id="KW-0456">Lyase</keyword>
<dbReference type="InterPro" id="IPR054480">
    <property type="entry name" value="AHAS_small-like_ACT"/>
</dbReference>
<comment type="pathway">
    <text evidence="2 11">Carbohydrate biosynthesis; gluconeogenesis.</text>
</comment>
<dbReference type="Pfam" id="PF22629">
    <property type="entry name" value="ACT_AHAS_ss"/>
    <property type="match status" value="1"/>
</dbReference>
<dbReference type="InterPro" id="IPR002912">
    <property type="entry name" value="ACT_dom"/>
</dbReference>
<gene>
    <name evidence="14" type="primary">sdaAB</name>
    <name evidence="14" type="ORF">K8V20_03240</name>
</gene>
<organism evidence="14 15">
    <name type="scientific">Subdoligranulum variabile</name>
    <dbReference type="NCBI Taxonomy" id="214851"/>
    <lineage>
        <taxon>Bacteria</taxon>
        <taxon>Bacillati</taxon>
        <taxon>Bacillota</taxon>
        <taxon>Clostridia</taxon>
        <taxon>Eubacteriales</taxon>
        <taxon>Oscillospiraceae</taxon>
        <taxon>Subdoligranulum</taxon>
    </lineage>
</organism>
<dbReference type="EMBL" id="DYVE01000083">
    <property type="protein sequence ID" value="HJG27646.1"/>
    <property type="molecule type" value="Genomic_DNA"/>
</dbReference>
<dbReference type="GO" id="GO:0006094">
    <property type="term" value="P:gluconeogenesis"/>
    <property type="evidence" value="ECO:0007669"/>
    <property type="project" value="UniProtKB-UniRule"/>
</dbReference>
<evidence type="ECO:0000256" key="11">
    <source>
        <dbReference type="PIRNR" id="PIRNR036692"/>
    </source>
</evidence>
<keyword evidence="8 11" id="KW-0411">Iron-sulfur</keyword>
<dbReference type="InterPro" id="IPR051318">
    <property type="entry name" value="Fe-S_L-Ser"/>
</dbReference>
<keyword evidence="6 11" id="KW-0479">Metal-binding</keyword>
<dbReference type="Pfam" id="PF03315">
    <property type="entry name" value="SDH_beta"/>
    <property type="match status" value="1"/>
</dbReference>
<dbReference type="GO" id="GO:0051539">
    <property type="term" value="F:4 iron, 4 sulfur cluster binding"/>
    <property type="evidence" value="ECO:0007669"/>
    <property type="project" value="UniProtKB-UniRule"/>
</dbReference>
<comment type="similarity">
    <text evidence="3 11 12">Belongs to the iron-sulfur dependent L-serine dehydratase family.</text>
</comment>
<dbReference type="GO" id="GO:0046872">
    <property type="term" value="F:metal ion binding"/>
    <property type="evidence" value="ECO:0007669"/>
    <property type="project" value="UniProtKB-UniRule"/>
</dbReference>
<dbReference type="GO" id="GO:0003941">
    <property type="term" value="F:L-serine ammonia-lyase activity"/>
    <property type="evidence" value="ECO:0007669"/>
    <property type="project" value="UniProtKB-UniRule"/>
</dbReference>
<name>A0A921IID6_9FIRM</name>
<evidence type="ECO:0000313" key="14">
    <source>
        <dbReference type="EMBL" id="HJG27646.1"/>
    </source>
</evidence>
<dbReference type="InterPro" id="IPR029009">
    <property type="entry name" value="ASB_dom_sf"/>
</dbReference>
<keyword evidence="5 11" id="KW-0004">4Fe-4S</keyword>
<dbReference type="PIRSF" id="PIRSF036692">
    <property type="entry name" value="SDH_B"/>
    <property type="match status" value="1"/>
</dbReference>
<evidence type="ECO:0000256" key="7">
    <source>
        <dbReference type="ARBA" id="ARBA00023004"/>
    </source>
</evidence>
<dbReference type="Gene3D" id="3.30.70.260">
    <property type="match status" value="1"/>
</dbReference>
<evidence type="ECO:0000256" key="6">
    <source>
        <dbReference type="ARBA" id="ARBA00022723"/>
    </source>
</evidence>
<dbReference type="Proteomes" id="UP000782880">
    <property type="component" value="Unassembled WGS sequence"/>
</dbReference>
<dbReference type="PROSITE" id="PS51671">
    <property type="entry name" value="ACT"/>
    <property type="match status" value="1"/>
</dbReference>
<proteinExistence type="inferred from homology"/>
<dbReference type="AlphaFoldDB" id="A0A921IID6"/>
<sequence>MNVFDIIGPVMIGPSSSHTAGAARIGRIARQLLQDEPVAARIELYGSFAKTYKGHGTDKALIAGILGMAPDDPRLRFSPRLAREQGLEITLTTGDLPEAHPNTAVLTLTGRSGGTLTVRGSSIGGGNIVIDAINGMPVHISGQHPSLIVQHRDRPGVIAEVTDLLADRGVNICNFSLSRRQKGGVAVMTIEMDGGLDEALACRVRQLPDVMLCVTLLPQ</sequence>
<reference evidence="14" key="1">
    <citation type="journal article" date="2021" name="PeerJ">
        <title>Extensive microbial diversity within the chicken gut microbiome revealed by metagenomics and culture.</title>
        <authorList>
            <person name="Gilroy R."/>
            <person name="Ravi A."/>
            <person name="Getino M."/>
            <person name="Pursley I."/>
            <person name="Horton D.L."/>
            <person name="Alikhan N.F."/>
            <person name="Baker D."/>
            <person name="Gharbi K."/>
            <person name="Hall N."/>
            <person name="Watson M."/>
            <person name="Adriaenssens E.M."/>
            <person name="Foster-Nyarko E."/>
            <person name="Jarju S."/>
            <person name="Secka A."/>
            <person name="Antonio M."/>
            <person name="Oren A."/>
            <person name="Chaudhuri R.R."/>
            <person name="La Ragione R."/>
            <person name="Hildebrand F."/>
            <person name="Pallen M.J."/>
        </authorList>
    </citation>
    <scope>NUCLEOTIDE SEQUENCE</scope>
    <source>
        <strain evidence="14">ChiBcec21-2208</strain>
    </source>
</reference>
<evidence type="ECO:0000259" key="13">
    <source>
        <dbReference type="PROSITE" id="PS51671"/>
    </source>
</evidence>
<evidence type="ECO:0000256" key="4">
    <source>
        <dbReference type="ARBA" id="ARBA00022432"/>
    </source>
</evidence>
<evidence type="ECO:0000256" key="10">
    <source>
        <dbReference type="ARBA" id="ARBA00049406"/>
    </source>
</evidence>
<dbReference type="InterPro" id="IPR004643">
    <property type="entry name" value="Fe-S_L-Ser_bsu"/>
</dbReference>
<dbReference type="NCBIfam" id="TIGR00719">
    <property type="entry name" value="sda_beta"/>
    <property type="match status" value="1"/>
</dbReference>
<comment type="catalytic activity">
    <reaction evidence="10 11 12">
        <text>L-serine = pyruvate + NH4(+)</text>
        <dbReference type="Rhea" id="RHEA:19169"/>
        <dbReference type="ChEBI" id="CHEBI:15361"/>
        <dbReference type="ChEBI" id="CHEBI:28938"/>
        <dbReference type="ChEBI" id="CHEBI:33384"/>
        <dbReference type="EC" id="4.3.1.17"/>
    </reaction>
</comment>
<keyword evidence="4 11" id="KW-0312">Gluconeogenesis</keyword>
<evidence type="ECO:0000256" key="5">
    <source>
        <dbReference type="ARBA" id="ARBA00022485"/>
    </source>
</evidence>
<keyword evidence="7 11" id="KW-0408">Iron</keyword>
<protein>
    <recommendedName>
        <fullName evidence="11">L-serine deaminase</fullName>
    </recommendedName>
</protein>
<feature type="domain" description="ACT" evidence="13">
    <location>
        <begin position="146"/>
        <end position="219"/>
    </location>
</feature>
<evidence type="ECO:0000256" key="2">
    <source>
        <dbReference type="ARBA" id="ARBA00004742"/>
    </source>
</evidence>
<evidence type="ECO:0000256" key="8">
    <source>
        <dbReference type="ARBA" id="ARBA00023014"/>
    </source>
</evidence>